<dbReference type="Proteomes" id="UP000077245">
    <property type="component" value="Unassembled WGS sequence"/>
</dbReference>
<feature type="transmembrane region" description="Helical" evidence="5">
    <location>
        <begin position="14"/>
        <end position="33"/>
    </location>
</feature>
<keyword evidence="4 5" id="KW-0472">Membrane</keyword>
<dbReference type="AlphaFoldDB" id="A0A166CBA5"/>
<dbReference type="PANTHER" id="PTHR35529:SF1">
    <property type="entry name" value="MANGANESE EFFLUX PUMP MNTP-RELATED"/>
    <property type="match status" value="1"/>
</dbReference>
<keyword evidence="2 5" id="KW-0812">Transmembrane</keyword>
<feature type="transmembrane region" description="Helical" evidence="5">
    <location>
        <begin position="39"/>
        <end position="60"/>
    </location>
</feature>
<dbReference type="InterPro" id="IPR003810">
    <property type="entry name" value="Mntp/YtaF"/>
</dbReference>
<dbReference type="EMBL" id="LWMV01000105">
    <property type="protein sequence ID" value="KZX14329.1"/>
    <property type="molecule type" value="Genomic_DNA"/>
</dbReference>
<evidence type="ECO:0000256" key="3">
    <source>
        <dbReference type="ARBA" id="ARBA00022989"/>
    </source>
</evidence>
<dbReference type="PANTHER" id="PTHR35529">
    <property type="entry name" value="MANGANESE EFFLUX PUMP MNTP-RELATED"/>
    <property type="match status" value="1"/>
</dbReference>
<evidence type="ECO:0000313" key="6">
    <source>
        <dbReference type="EMBL" id="KZX14329.1"/>
    </source>
</evidence>
<dbReference type="STRING" id="49547.MBCUR_05530"/>
<keyword evidence="3 5" id="KW-1133">Transmembrane helix</keyword>
<dbReference type="RefSeq" id="WP_067089905.1">
    <property type="nucleotide sequence ID" value="NZ_LWMV01000105.1"/>
</dbReference>
<evidence type="ECO:0000256" key="2">
    <source>
        <dbReference type="ARBA" id="ARBA00022692"/>
    </source>
</evidence>
<reference evidence="6 7" key="1">
    <citation type="submission" date="2016-04" db="EMBL/GenBank/DDBJ databases">
        <title>Genome sequence of Methanobrevibacter curvatus DSM 11111.</title>
        <authorList>
            <person name="Poehlein A."/>
            <person name="Seedorf H."/>
            <person name="Daniel R."/>
        </authorList>
    </citation>
    <scope>NUCLEOTIDE SEQUENCE [LARGE SCALE GENOMIC DNA]</scope>
    <source>
        <strain evidence="6 7">DSM 11111</strain>
    </source>
</reference>
<organism evidence="6 7">
    <name type="scientific">Methanobrevibacter curvatus</name>
    <dbReference type="NCBI Taxonomy" id="49547"/>
    <lineage>
        <taxon>Archaea</taxon>
        <taxon>Methanobacteriati</taxon>
        <taxon>Methanobacteriota</taxon>
        <taxon>Methanomada group</taxon>
        <taxon>Methanobacteria</taxon>
        <taxon>Methanobacteriales</taxon>
        <taxon>Methanobacteriaceae</taxon>
        <taxon>Methanobrevibacter</taxon>
    </lineage>
</organism>
<keyword evidence="7" id="KW-1185">Reference proteome</keyword>
<name>A0A166CBA5_9EURY</name>
<protein>
    <submittedName>
        <fullName evidence="6">Putative manganese efflux pump MntP</fullName>
    </submittedName>
</protein>
<keyword evidence="1" id="KW-1003">Cell membrane</keyword>
<evidence type="ECO:0000256" key="5">
    <source>
        <dbReference type="SAM" id="Phobius"/>
    </source>
</evidence>
<sequence>MDVVESNYFSYKKLLILSFATSIDAFALGITFSFAKIDILQAIAVIGIVVFIMTEIGILIGKYIGNHYSSKFKILGGVIIILLSLEFLWEGVSALLL</sequence>
<proteinExistence type="predicted"/>
<accession>A0A166CBA5</accession>
<comment type="caution">
    <text evidence="6">The sequence shown here is derived from an EMBL/GenBank/DDBJ whole genome shotgun (WGS) entry which is preliminary data.</text>
</comment>
<feature type="transmembrane region" description="Helical" evidence="5">
    <location>
        <begin position="72"/>
        <end position="89"/>
    </location>
</feature>
<gene>
    <name evidence="6" type="primary">mntP_2</name>
    <name evidence="6" type="ORF">MBCUR_05530</name>
</gene>
<dbReference type="Pfam" id="PF02659">
    <property type="entry name" value="Mntp"/>
    <property type="match status" value="1"/>
</dbReference>
<evidence type="ECO:0000256" key="1">
    <source>
        <dbReference type="ARBA" id="ARBA00022475"/>
    </source>
</evidence>
<dbReference type="OrthoDB" id="53356at2157"/>
<evidence type="ECO:0000313" key="7">
    <source>
        <dbReference type="Proteomes" id="UP000077245"/>
    </source>
</evidence>
<evidence type="ECO:0000256" key="4">
    <source>
        <dbReference type="ARBA" id="ARBA00023136"/>
    </source>
</evidence>
<dbReference type="PATRIC" id="fig|49547.3.peg.578"/>